<evidence type="ECO:0000313" key="13">
    <source>
        <dbReference type="EMBL" id="EES89751.1"/>
    </source>
</evidence>
<feature type="domain" description="4Fe-4S ferredoxin-type" evidence="11">
    <location>
        <begin position="530"/>
        <end position="561"/>
    </location>
</feature>
<evidence type="ECO:0000256" key="6">
    <source>
        <dbReference type="ARBA" id="ARBA00022946"/>
    </source>
</evidence>
<dbReference type="eggNOG" id="COG0277">
    <property type="taxonomic scope" value="Bacteria"/>
</dbReference>
<dbReference type="InterPro" id="IPR016166">
    <property type="entry name" value="FAD-bd_PCMH"/>
</dbReference>
<dbReference type="Proteomes" id="UP000007032">
    <property type="component" value="Chromosome"/>
</dbReference>
<dbReference type="SUPFAM" id="SSF46548">
    <property type="entry name" value="alpha-helical ferredoxin"/>
    <property type="match status" value="1"/>
</dbReference>
<feature type="domain" description="FAD-binding PCMH-type" evidence="12">
    <location>
        <begin position="36"/>
        <end position="262"/>
    </location>
</feature>
<dbReference type="SUPFAM" id="SSF55103">
    <property type="entry name" value="FAD-linked oxidases, C-terminal domain"/>
    <property type="match status" value="1"/>
</dbReference>
<organism evidence="13 14">
    <name type="scientific">Helicobacter canadensis MIT 98-5491</name>
    <dbReference type="NCBI Taxonomy" id="537970"/>
    <lineage>
        <taxon>Bacteria</taxon>
        <taxon>Pseudomonadati</taxon>
        <taxon>Campylobacterota</taxon>
        <taxon>Epsilonproteobacteria</taxon>
        <taxon>Campylobacterales</taxon>
        <taxon>Helicobacteraceae</taxon>
        <taxon>Helicobacter</taxon>
    </lineage>
</organism>
<evidence type="ECO:0000256" key="10">
    <source>
        <dbReference type="ARBA" id="ARBA00038897"/>
    </source>
</evidence>
<keyword evidence="4" id="KW-0479">Metal-binding</keyword>
<evidence type="ECO:0000256" key="8">
    <source>
        <dbReference type="ARBA" id="ARBA00023004"/>
    </source>
</evidence>
<dbReference type="SUPFAM" id="SSF56176">
    <property type="entry name" value="FAD-binding/transporter-associated domain-like"/>
    <property type="match status" value="1"/>
</dbReference>
<dbReference type="PANTHER" id="PTHR11748:SF111">
    <property type="entry name" value="D-LACTATE DEHYDROGENASE, MITOCHONDRIAL-RELATED"/>
    <property type="match status" value="1"/>
</dbReference>
<evidence type="ECO:0000259" key="12">
    <source>
        <dbReference type="PROSITE" id="PS51387"/>
    </source>
</evidence>
<dbReference type="Gene3D" id="3.30.465.10">
    <property type="match status" value="1"/>
</dbReference>
<dbReference type="PROSITE" id="PS51379">
    <property type="entry name" value="4FE4S_FER_2"/>
    <property type="match status" value="1"/>
</dbReference>
<accession>C5ZX83</accession>
<evidence type="ECO:0000256" key="9">
    <source>
        <dbReference type="ARBA" id="ARBA00023014"/>
    </source>
</evidence>
<evidence type="ECO:0000256" key="2">
    <source>
        <dbReference type="ARBA" id="ARBA00008000"/>
    </source>
</evidence>
<dbReference type="GO" id="GO:0046872">
    <property type="term" value="F:metal ion binding"/>
    <property type="evidence" value="ECO:0007669"/>
    <property type="project" value="UniProtKB-KW"/>
</dbReference>
<dbReference type="PANTHER" id="PTHR11748">
    <property type="entry name" value="D-LACTATE DEHYDROGENASE"/>
    <property type="match status" value="1"/>
</dbReference>
<evidence type="ECO:0000256" key="3">
    <source>
        <dbReference type="ARBA" id="ARBA00022630"/>
    </source>
</evidence>
<keyword evidence="9" id="KW-0411">Iron-sulfur</keyword>
<dbReference type="Pfam" id="PF01565">
    <property type="entry name" value="FAD_binding_4"/>
    <property type="match status" value="1"/>
</dbReference>
<comment type="cofactor">
    <cofactor evidence="1">
        <name>FAD</name>
        <dbReference type="ChEBI" id="CHEBI:57692"/>
    </cofactor>
</comment>
<dbReference type="Pfam" id="PF02913">
    <property type="entry name" value="FAD-oxidase_C"/>
    <property type="match status" value="1"/>
</dbReference>
<evidence type="ECO:0000256" key="1">
    <source>
        <dbReference type="ARBA" id="ARBA00001974"/>
    </source>
</evidence>
<dbReference type="GO" id="GO:0004458">
    <property type="term" value="F:D-lactate dehydrogenase (cytochrome) activity"/>
    <property type="evidence" value="ECO:0007669"/>
    <property type="project" value="UniProtKB-EC"/>
</dbReference>
<dbReference type="eggNOG" id="COG0247">
    <property type="taxonomic scope" value="Bacteria"/>
</dbReference>
<evidence type="ECO:0000313" key="14">
    <source>
        <dbReference type="Proteomes" id="UP000007032"/>
    </source>
</evidence>
<keyword evidence="6" id="KW-0809">Transit peptide</keyword>
<dbReference type="STRING" id="537970.HCAN_1038"/>
<dbReference type="GO" id="GO:0051536">
    <property type="term" value="F:iron-sulfur cluster binding"/>
    <property type="evidence" value="ECO:0007669"/>
    <property type="project" value="UniProtKB-KW"/>
</dbReference>
<dbReference type="InterPro" id="IPR004017">
    <property type="entry name" value="Cys_rich_dom"/>
</dbReference>
<dbReference type="GO" id="GO:0071949">
    <property type="term" value="F:FAD binding"/>
    <property type="evidence" value="ECO:0007669"/>
    <property type="project" value="InterPro"/>
</dbReference>
<dbReference type="OrthoDB" id="9811557at2"/>
<dbReference type="InterPro" id="IPR016169">
    <property type="entry name" value="FAD-bd_PCMH_sub2"/>
</dbReference>
<proteinExistence type="inferred from homology"/>
<evidence type="ECO:0000259" key="11">
    <source>
        <dbReference type="PROSITE" id="PS51379"/>
    </source>
</evidence>
<evidence type="ECO:0000256" key="5">
    <source>
        <dbReference type="ARBA" id="ARBA00022827"/>
    </source>
</evidence>
<dbReference type="EC" id="1.1.2.4" evidence="10"/>
<keyword evidence="7" id="KW-0560">Oxidoreductase</keyword>
<dbReference type="AlphaFoldDB" id="C5ZX83"/>
<dbReference type="eggNOG" id="COG1150">
    <property type="taxonomic scope" value="Bacteria"/>
</dbReference>
<dbReference type="InterPro" id="IPR016171">
    <property type="entry name" value="Vanillyl_alc_oxidase_C-sub2"/>
</dbReference>
<keyword evidence="14" id="KW-1185">Reference proteome</keyword>
<dbReference type="Gene3D" id="3.30.70.2740">
    <property type="match status" value="1"/>
</dbReference>
<dbReference type="Gene3D" id="1.10.1060.10">
    <property type="entry name" value="Alpha-helical ferredoxin"/>
    <property type="match status" value="1"/>
</dbReference>
<evidence type="ECO:0000256" key="7">
    <source>
        <dbReference type="ARBA" id="ARBA00023002"/>
    </source>
</evidence>
<keyword evidence="5" id="KW-0274">FAD</keyword>
<dbReference type="PROSITE" id="PS00198">
    <property type="entry name" value="4FE4S_FER_1"/>
    <property type="match status" value="2"/>
</dbReference>
<name>C5ZX83_9HELI</name>
<dbReference type="PROSITE" id="PS51387">
    <property type="entry name" value="FAD_PCMH"/>
    <property type="match status" value="1"/>
</dbReference>
<keyword evidence="8" id="KW-0408">Iron</keyword>
<protein>
    <recommendedName>
        <fullName evidence="10">D-lactate dehydrogenase (cytochrome)</fullName>
        <ecNumber evidence="10">1.1.2.4</ecNumber>
    </recommendedName>
</protein>
<dbReference type="InterPro" id="IPR004113">
    <property type="entry name" value="FAD-bd_oxidored_4_C"/>
</dbReference>
<dbReference type="InterPro" id="IPR017900">
    <property type="entry name" value="4Fe4S_Fe_S_CS"/>
</dbReference>
<dbReference type="Pfam" id="PF13183">
    <property type="entry name" value="Fer4_8"/>
    <property type="match status" value="1"/>
</dbReference>
<dbReference type="InterPro" id="IPR016164">
    <property type="entry name" value="FAD-linked_Oxase-like_C"/>
</dbReference>
<dbReference type="InterPro" id="IPR009051">
    <property type="entry name" value="Helical_ferredxn"/>
</dbReference>
<dbReference type="GO" id="GO:0008720">
    <property type="term" value="F:D-lactate dehydrogenase (NAD+) activity"/>
    <property type="evidence" value="ECO:0007669"/>
    <property type="project" value="TreeGrafter"/>
</dbReference>
<dbReference type="InterPro" id="IPR017896">
    <property type="entry name" value="4Fe4S_Fe-S-bd"/>
</dbReference>
<dbReference type="HOGENOM" id="CLU_013688_0_0_7"/>
<dbReference type="InterPro" id="IPR006094">
    <property type="entry name" value="Oxid_FAD_bind_N"/>
</dbReference>
<dbReference type="Gene3D" id="3.30.43.10">
    <property type="entry name" value="Uridine Diphospho-n-acetylenolpyruvylglucosamine Reductase, domain 2"/>
    <property type="match status" value="1"/>
</dbReference>
<keyword evidence="3" id="KW-0285">Flavoprotein</keyword>
<dbReference type="Pfam" id="PF02754">
    <property type="entry name" value="CCG"/>
    <property type="match status" value="1"/>
</dbReference>
<sequence length="945" mass="106672">MKNFEVFLEVAKEFFKERIFTDYLRRFAYGIDASCYRYIPKAVIWANNEEEVSSLIKIAGKFEIPLTFRAAGTSLSGQACSDSVLVVCFWKQIKIAKNHESIWCDCGVIGINANEALMPFGKKIGPDPATIANAQIGGIFSNNSSGMCCGVKQNSYHTIKSVRMILEDGSILDTSSDESFNEFCQSHTKLIEDLMALHKEINSDFELKALINKKFTIKNTTGYSLNAFVDFDNPKDILNHIFIGAEGTLGFVSRVEYETIEDMPYKACALLFFKDIYSASEAILLFAKNQAIISAAEIMDYACLQSVKHLKGLPKEILELQEGNCAILIQLESQTKKELEKNIAYLTPKIEQLQTLFKVHFSFDKKEQDSWWLIRKGLLPITAGKRPKGSTVITEDICFFIEDFTQGIAEVIKLFEKYQFKGIIFGHALSGNVHFIITPNLNDSGEAKRFGDFMEELAQMVTRYQGSIKAEHGTGRMVAPFVELEWGEKAYQLNKKIKKLFDGKNIFNPDVILSEDKEIHIKNLKPSLDHYNSVSEFIGKCMECGFCEKFCPTLGFTLTPRQRISVYQEICRLEAKENLSLQEQTELQELKNGYSYYGIETCATCSACANLCPLQIDTANIAKLTKVGNFPKIAKFVAKEFHLMIPLLKGTIAFSNFTESLAKPLSKKINTILKTPAMLDYFPQANSKKEFENCFSPNSLEVVYFSSCLNRLFAPPKEAKDQRNIQEVFESLCQKSKVNVIYPKNLKGLCCSKAFKDYKETAKDMALKTFEALVEASKNGSIPIVCDHSACSLELLERAYEFEELKKVQLKIQDMPSFVLETLIPRLEITPRDSTIGVYAPCATRHYKQKEDNQSALLQIAKLCSKDVFMDKDTKCCGFAGNKGFLNPAMNQSALRNFVRFYDENPIIEGYSSSSTCEIGLSANTKRVWQHIIYLLDSCAKEAKN</sequence>
<dbReference type="InterPro" id="IPR036318">
    <property type="entry name" value="FAD-bd_PCMH-like_sf"/>
</dbReference>
<gene>
    <name evidence="13" type="ORF">HCAN_1038</name>
</gene>
<dbReference type="RefSeq" id="WP_006655741.1">
    <property type="nucleotide sequence ID" value="NZ_CM000776.2"/>
</dbReference>
<dbReference type="Gene3D" id="1.10.45.10">
    <property type="entry name" value="Vanillyl-alcohol Oxidase, Chain A, domain 4"/>
    <property type="match status" value="1"/>
</dbReference>
<dbReference type="EMBL" id="CM000776">
    <property type="protein sequence ID" value="EES89751.1"/>
    <property type="molecule type" value="Genomic_DNA"/>
</dbReference>
<comment type="similarity">
    <text evidence="2">Belongs to the FAD-binding oxidoreductase/transferase type 4 family.</text>
</comment>
<dbReference type="GO" id="GO:1903457">
    <property type="term" value="P:lactate catabolic process"/>
    <property type="evidence" value="ECO:0007669"/>
    <property type="project" value="TreeGrafter"/>
</dbReference>
<dbReference type="InterPro" id="IPR016167">
    <property type="entry name" value="FAD-bd_PCMH_sub1"/>
</dbReference>
<reference evidence="13 14" key="1">
    <citation type="journal article" date="2009" name="J. Bacteriol.">
        <title>Genome sequence of the emerging pathogen Helicobacter canadensis.</title>
        <authorList>
            <person name="Loman N.J."/>
            <person name="Snyder L.A."/>
            <person name="Linton J.D."/>
            <person name="Langdon R."/>
            <person name="Lawson A.J."/>
            <person name="Weinstock G.M."/>
            <person name="Wren B.W."/>
            <person name="Pallen M.J."/>
        </authorList>
    </citation>
    <scope>NUCLEOTIDE SEQUENCE [LARGE SCALE GENOMIC DNA]</scope>
    <source>
        <strain evidence="13 14">MIT 98-5491</strain>
    </source>
</reference>
<evidence type="ECO:0000256" key="4">
    <source>
        <dbReference type="ARBA" id="ARBA00022723"/>
    </source>
</evidence>